<dbReference type="Proteomes" id="UP001476282">
    <property type="component" value="Unassembled WGS sequence"/>
</dbReference>
<evidence type="ECO:0008006" key="4">
    <source>
        <dbReference type="Google" id="ProtNLM"/>
    </source>
</evidence>
<dbReference type="EMBL" id="BAABRI010000005">
    <property type="protein sequence ID" value="GAA5481846.1"/>
    <property type="molecule type" value="Genomic_DNA"/>
</dbReference>
<gene>
    <name evidence="2" type="ORF">Hsar01_01057</name>
</gene>
<evidence type="ECO:0000313" key="3">
    <source>
        <dbReference type="Proteomes" id="UP001476282"/>
    </source>
</evidence>
<comment type="caution">
    <text evidence="2">The sequence shown here is derived from an EMBL/GenBank/DDBJ whole genome shotgun (WGS) entry which is preliminary data.</text>
</comment>
<feature type="chain" id="PRO_5045471934" description="DUF1566 domain-containing protein" evidence="1">
    <location>
        <begin position="21"/>
        <end position="471"/>
    </location>
</feature>
<feature type="signal peptide" evidence="1">
    <location>
        <begin position="1"/>
        <end position="20"/>
    </location>
</feature>
<sequence length="471" mass="52291">MMGMKRRLIACLGLSSLLLAAEDNPFVSRKDPKSENSPAGEPRRCEFMLEHLLVDSAKLMSWEHEAGEPSDEQLHQTVAEWVRDGSAVLDHTAWVAGADGGKLFSDQILEQIYATEVLPGGKGAWPFPTSFETRNCGHSFNGWAVEEDGKWKLAWEAELVRILSRGRPFSPIAERTCEPGDVFIPTFGSLRASAGGPSVWPDPFGEKTQRIEEPTQLMFEKGGRYLWGRSKEPRSSATRLVFVRARVDPEPVEPEGGLPSRIKLRVLRVDHTKAWEWLNAPDGVDPLQAWEVFSKDPAALAWSLDGWLAAKGRTTAEQIEEYCYPTEYIPGMKWEVTRKWEEADKRGEKAGIATKEERQVVEPAVGAAMAATPTSFETRNIGVSFEAEVEGGRIHLAIESVAKVGDTALHRIEDGGEWRVDMTMPEFGHSMIQTQLPVQCCGWTLVGVGGEFLEGGVADAAHRLMYFVKLE</sequence>
<accession>A0ABP9UNB2</accession>
<protein>
    <recommendedName>
        <fullName evidence="4">DUF1566 domain-containing protein</fullName>
    </recommendedName>
</protein>
<evidence type="ECO:0000256" key="1">
    <source>
        <dbReference type="SAM" id="SignalP"/>
    </source>
</evidence>
<reference evidence="2 3" key="1">
    <citation type="submission" date="2024-02" db="EMBL/GenBank/DDBJ databases">
        <title>Haloferula sargassicola NBRC 104335.</title>
        <authorList>
            <person name="Ichikawa N."/>
            <person name="Katano-Makiyama Y."/>
            <person name="Hidaka K."/>
        </authorList>
    </citation>
    <scope>NUCLEOTIDE SEQUENCE [LARGE SCALE GENOMIC DNA]</scope>
    <source>
        <strain evidence="2 3">NBRC 104335</strain>
    </source>
</reference>
<keyword evidence="1" id="KW-0732">Signal</keyword>
<name>A0ABP9UNB2_9BACT</name>
<proteinExistence type="predicted"/>
<organism evidence="2 3">
    <name type="scientific">Haloferula sargassicola</name>
    <dbReference type="NCBI Taxonomy" id="490096"/>
    <lineage>
        <taxon>Bacteria</taxon>
        <taxon>Pseudomonadati</taxon>
        <taxon>Verrucomicrobiota</taxon>
        <taxon>Verrucomicrobiia</taxon>
        <taxon>Verrucomicrobiales</taxon>
        <taxon>Verrucomicrobiaceae</taxon>
        <taxon>Haloferula</taxon>
    </lineage>
</organism>
<evidence type="ECO:0000313" key="2">
    <source>
        <dbReference type="EMBL" id="GAA5481846.1"/>
    </source>
</evidence>
<keyword evidence="3" id="KW-1185">Reference proteome</keyword>